<evidence type="ECO:0000313" key="1">
    <source>
        <dbReference type="EMBL" id="KAK2569605.1"/>
    </source>
</evidence>
<evidence type="ECO:0008006" key="3">
    <source>
        <dbReference type="Google" id="ProtNLM"/>
    </source>
</evidence>
<dbReference type="AlphaFoldDB" id="A0AAD9QYT6"/>
<gene>
    <name evidence="1" type="ORF">P5673_005432</name>
</gene>
<comment type="caution">
    <text evidence="1">The sequence shown here is derived from an EMBL/GenBank/DDBJ whole genome shotgun (WGS) entry which is preliminary data.</text>
</comment>
<reference evidence="1" key="2">
    <citation type="journal article" date="2023" name="Science">
        <title>Genomic signatures of disease resistance in endangered staghorn corals.</title>
        <authorList>
            <person name="Vollmer S.V."/>
            <person name="Selwyn J.D."/>
            <person name="Despard B.A."/>
            <person name="Roesel C.L."/>
        </authorList>
    </citation>
    <scope>NUCLEOTIDE SEQUENCE</scope>
    <source>
        <strain evidence="1">K2</strain>
    </source>
</reference>
<organism evidence="1 2">
    <name type="scientific">Acropora cervicornis</name>
    <name type="common">Staghorn coral</name>
    <dbReference type="NCBI Taxonomy" id="6130"/>
    <lineage>
        <taxon>Eukaryota</taxon>
        <taxon>Metazoa</taxon>
        <taxon>Cnidaria</taxon>
        <taxon>Anthozoa</taxon>
        <taxon>Hexacorallia</taxon>
        <taxon>Scleractinia</taxon>
        <taxon>Astrocoeniina</taxon>
        <taxon>Acroporidae</taxon>
        <taxon>Acropora</taxon>
    </lineage>
</organism>
<dbReference type="InterPro" id="IPR037277">
    <property type="entry name" value="Granulin_sf"/>
</dbReference>
<dbReference type="EMBL" id="JARQWQ010000009">
    <property type="protein sequence ID" value="KAK2569605.1"/>
    <property type="molecule type" value="Genomic_DNA"/>
</dbReference>
<dbReference type="Proteomes" id="UP001249851">
    <property type="component" value="Unassembled WGS sequence"/>
</dbReference>
<evidence type="ECO:0000313" key="2">
    <source>
        <dbReference type="Proteomes" id="UP001249851"/>
    </source>
</evidence>
<proteinExistence type="predicted"/>
<keyword evidence="2" id="KW-1185">Reference proteome</keyword>
<sequence>MSYHVQNKEKSPVKITKWMSSLTKYVLKHFLANVTHKIKKENTLWYSSDSDVEFSDQNGFRVSEKNKRWKMAACTVIDGTHSSRVLIMLCLVDACVQCPDGTRCLAFETCCLVSRWLHRFGCCPYGYGMCCPVSELPDMCCPTNSRCVDDDTMCLAQDGLKTPAIKSFSSSRKFLSLIRAGRPKTSMKNRVRIIEEDQVEKN</sequence>
<name>A0AAD9QYT6_ACRCE</name>
<protein>
    <recommendedName>
        <fullName evidence="3">Granulins domain-containing protein</fullName>
    </recommendedName>
</protein>
<accession>A0AAD9QYT6</accession>
<dbReference type="Gene3D" id="2.10.25.160">
    <property type="entry name" value="Granulin"/>
    <property type="match status" value="1"/>
</dbReference>
<reference evidence="1" key="1">
    <citation type="journal article" date="2023" name="G3 (Bethesda)">
        <title>Whole genome assembly and annotation of the endangered Caribbean coral Acropora cervicornis.</title>
        <authorList>
            <person name="Selwyn J.D."/>
            <person name="Vollmer S.V."/>
        </authorList>
    </citation>
    <scope>NUCLEOTIDE SEQUENCE</scope>
    <source>
        <strain evidence="1">K2</strain>
    </source>
</reference>